<gene>
    <name evidence="2" type="ORF">LVIROSA_LOCUS38552</name>
</gene>
<dbReference type="EMBL" id="CAKMRJ010005745">
    <property type="protein sequence ID" value="CAH1453297.1"/>
    <property type="molecule type" value="Genomic_DNA"/>
</dbReference>
<reference evidence="2 3" key="1">
    <citation type="submission" date="2022-01" db="EMBL/GenBank/DDBJ databases">
        <authorList>
            <person name="Xiong W."/>
            <person name="Schranz E."/>
        </authorList>
    </citation>
    <scope>NUCLEOTIDE SEQUENCE [LARGE SCALE GENOMIC DNA]</scope>
</reference>
<comment type="caution">
    <text evidence="2">The sequence shown here is derived from an EMBL/GenBank/DDBJ whole genome shotgun (WGS) entry which is preliminary data.</text>
</comment>
<keyword evidence="3" id="KW-1185">Reference proteome</keyword>
<protein>
    <submittedName>
        <fullName evidence="2">Uncharacterized protein</fullName>
    </submittedName>
</protein>
<accession>A0AAU9PTJ1</accession>
<feature type="compositionally biased region" description="Acidic residues" evidence="1">
    <location>
        <begin position="224"/>
        <end position="237"/>
    </location>
</feature>
<evidence type="ECO:0000256" key="1">
    <source>
        <dbReference type="SAM" id="MobiDB-lite"/>
    </source>
</evidence>
<organism evidence="2 3">
    <name type="scientific">Lactuca virosa</name>
    <dbReference type="NCBI Taxonomy" id="75947"/>
    <lineage>
        <taxon>Eukaryota</taxon>
        <taxon>Viridiplantae</taxon>
        <taxon>Streptophyta</taxon>
        <taxon>Embryophyta</taxon>
        <taxon>Tracheophyta</taxon>
        <taxon>Spermatophyta</taxon>
        <taxon>Magnoliopsida</taxon>
        <taxon>eudicotyledons</taxon>
        <taxon>Gunneridae</taxon>
        <taxon>Pentapetalae</taxon>
        <taxon>asterids</taxon>
        <taxon>campanulids</taxon>
        <taxon>Asterales</taxon>
        <taxon>Asteraceae</taxon>
        <taxon>Cichorioideae</taxon>
        <taxon>Cichorieae</taxon>
        <taxon>Lactucinae</taxon>
        <taxon>Lactuca</taxon>
    </lineage>
</organism>
<feature type="region of interest" description="Disordered" evidence="1">
    <location>
        <begin position="158"/>
        <end position="237"/>
    </location>
</feature>
<feature type="compositionally biased region" description="Basic and acidic residues" evidence="1">
    <location>
        <begin position="204"/>
        <end position="223"/>
    </location>
</feature>
<dbReference type="AlphaFoldDB" id="A0AAU9PTJ1"/>
<proteinExistence type="predicted"/>
<evidence type="ECO:0000313" key="2">
    <source>
        <dbReference type="EMBL" id="CAH1453297.1"/>
    </source>
</evidence>
<sequence length="326" mass="37850">MEGNFPDILAHGFGSRHEDLNQKADLTLKGSPRTFPQQYTSLLIIKMIGTGLHRANPESKKVHKYTVPDFMLPFKIWILETFPEATQFYIRTPKELPRMRTWRSKTSLSWVRCCRIINVSVPNNQPINVVANPEELMLPFYVCSVNWTLNPVDFPPRQHSPVRNSPPVVASPARRKMYKSEIETSSTESGTNAFLKVGKEEEDEHIKKKDEPDRNVEQDRGFREEEEEEEEEMINEEEEEKYYHDTHLHYDDIGTHSLEVEFGPTPMHVEPSSEVGEHHTKEMTPIVRPQRKRGVPWYQRTPFIVLQSTPKLKKITKAKKNSSGES</sequence>
<name>A0AAU9PTJ1_9ASTR</name>
<evidence type="ECO:0000313" key="3">
    <source>
        <dbReference type="Proteomes" id="UP001157418"/>
    </source>
</evidence>
<dbReference type="Proteomes" id="UP001157418">
    <property type="component" value="Unassembled WGS sequence"/>
</dbReference>